<evidence type="ECO:0000256" key="5">
    <source>
        <dbReference type="PIRSR" id="PIRSR606689-2"/>
    </source>
</evidence>
<gene>
    <name evidence="6" type="ORF">M0812_27226</name>
    <name evidence="7" type="ORF">M0813_04345</name>
</gene>
<feature type="binding site" evidence="4">
    <location>
        <begin position="125"/>
        <end position="128"/>
    </location>
    <ligand>
        <name>GTP</name>
        <dbReference type="ChEBI" id="CHEBI:37565"/>
    </ligand>
</feature>
<dbReference type="InterPro" id="IPR005225">
    <property type="entry name" value="Small_GTP-bd"/>
</dbReference>
<reference evidence="6" key="2">
    <citation type="submission" date="2022-08" db="EMBL/GenBank/DDBJ databases">
        <title>Novel sulphate-reducing endosymbionts in the free-living metamonad Anaeramoeba.</title>
        <authorList>
            <person name="Jerlstrom-Hultqvist J."/>
            <person name="Cepicka I."/>
            <person name="Gallot-Lavallee L."/>
            <person name="Salas-Leiva D."/>
            <person name="Curtis B.A."/>
            <person name="Zahonova K."/>
            <person name="Pipaliya S."/>
            <person name="Dacks J."/>
            <person name="Roger A.J."/>
        </authorList>
    </citation>
    <scope>NUCLEOTIDE SEQUENCE</scope>
    <source>
        <strain evidence="6">Busselton2</strain>
    </source>
</reference>
<evidence type="ECO:0000256" key="2">
    <source>
        <dbReference type="ARBA" id="ARBA00022741"/>
    </source>
</evidence>
<dbReference type="SMART" id="SM00175">
    <property type="entry name" value="RAB"/>
    <property type="match status" value="1"/>
</dbReference>
<dbReference type="PANTHER" id="PTHR11711">
    <property type="entry name" value="ADP RIBOSYLATION FACTOR-RELATED"/>
    <property type="match status" value="1"/>
</dbReference>
<dbReference type="EMBL" id="JAOAOG010000287">
    <property type="protein sequence ID" value="KAJ6232819.1"/>
    <property type="molecule type" value="Genomic_DNA"/>
</dbReference>
<dbReference type="AlphaFoldDB" id="A0AAV7Y855"/>
<dbReference type="GO" id="GO:0046872">
    <property type="term" value="F:metal ion binding"/>
    <property type="evidence" value="ECO:0007669"/>
    <property type="project" value="UniProtKB-KW"/>
</dbReference>
<dbReference type="Pfam" id="PF00025">
    <property type="entry name" value="Arf"/>
    <property type="match status" value="1"/>
</dbReference>
<dbReference type="SMART" id="SM00177">
    <property type="entry name" value="ARF"/>
    <property type="match status" value="1"/>
</dbReference>
<feature type="binding site" evidence="4">
    <location>
        <begin position="23"/>
        <end position="30"/>
    </location>
    <ligand>
        <name>GTP</name>
        <dbReference type="ChEBI" id="CHEBI:37565"/>
    </ligand>
</feature>
<dbReference type="SMART" id="SM00178">
    <property type="entry name" value="SAR"/>
    <property type="match status" value="1"/>
</dbReference>
<name>A0AAV7Y855_9EUKA</name>
<protein>
    <submittedName>
        <fullName evidence="6 7">Adp-ribosylation factor</fullName>
    </submittedName>
</protein>
<dbReference type="GO" id="GO:0005525">
    <property type="term" value="F:GTP binding"/>
    <property type="evidence" value="ECO:0007669"/>
    <property type="project" value="UniProtKB-KW"/>
</dbReference>
<evidence type="ECO:0000256" key="4">
    <source>
        <dbReference type="PIRSR" id="PIRSR606689-1"/>
    </source>
</evidence>
<reference evidence="7" key="1">
    <citation type="submission" date="2022-08" db="EMBL/GenBank/DDBJ databases">
        <title>Novel sulfate-reducing endosymbionts in the free-living metamonad Anaeramoeba.</title>
        <authorList>
            <person name="Jerlstrom-Hultqvist J."/>
            <person name="Cepicka I."/>
            <person name="Gallot-Lavallee L."/>
            <person name="Salas-Leiva D."/>
            <person name="Curtis B.A."/>
            <person name="Zahonova K."/>
            <person name="Pipaliya S."/>
            <person name="Dacks J."/>
            <person name="Roger A.J."/>
        </authorList>
    </citation>
    <scope>NUCLEOTIDE SEQUENCE</scope>
    <source>
        <strain evidence="7">Schooner1</strain>
    </source>
</reference>
<feature type="binding site" evidence="4">
    <location>
        <position position="69"/>
    </location>
    <ligand>
        <name>GTP</name>
        <dbReference type="ChEBI" id="CHEBI:37565"/>
    </ligand>
</feature>
<dbReference type="SUPFAM" id="SSF52540">
    <property type="entry name" value="P-loop containing nucleoside triphosphate hydrolases"/>
    <property type="match status" value="1"/>
</dbReference>
<keyword evidence="3 4" id="KW-0342">GTP-binding</keyword>
<dbReference type="Proteomes" id="UP001150062">
    <property type="component" value="Unassembled WGS sequence"/>
</dbReference>
<keyword evidence="9" id="KW-1185">Reference proteome</keyword>
<evidence type="ECO:0000313" key="9">
    <source>
        <dbReference type="Proteomes" id="UP001150062"/>
    </source>
</evidence>
<feature type="binding site" evidence="5">
    <location>
        <position position="47"/>
    </location>
    <ligand>
        <name>Mg(2+)</name>
        <dbReference type="ChEBI" id="CHEBI:18420"/>
    </ligand>
</feature>
<evidence type="ECO:0000256" key="3">
    <source>
        <dbReference type="ARBA" id="ARBA00023134"/>
    </source>
</evidence>
<dbReference type="GO" id="GO:0003924">
    <property type="term" value="F:GTPase activity"/>
    <property type="evidence" value="ECO:0007669"/>
    <property type="project" value="InterPro"/>
</dbReference>
<evidence type="ECO:0000313" key="6">
    <source>
        <dbReference type="EMBL" id="KAJ3424800.1"/>
    </source>
</evidence>
<accession>A0AAV7Y855</accession>
<feature type="binding site" evidence="5">
    <location>
        <position position="30"/>
    </location>
    <ligand>
        <name>Mg(2+)</name>
        <dbReference type="ChEBI" id="CHEBI:18420"/>
    </ligand>
</feature>
<comment type="caution">
    <text evidence="6">The sequence shown here is derived from an EMBL/GenBank/DDBJ whole genome shotgun (WGS) entry which is preliminary data.</text>
</comment>
<dbReference type="PROSITE" id="PS51422">
    <property type="entry name" value="SAR1"/>
    <property type="match status" value="1"/>
</dbReference>
<sequence>MGGFFSKLFDGLFQKKVRILILGLDSAGKTTILYKLQIGEVVETTPTVGFNMETVERESVKFQAFDLGGQESLRPYWRYYYNDIDGVIYVVDSSDRDRLRTSVKEFQLMLKEDELKNAAVLIYANKQDLPDPLSPTEITEALNLTEIKNQPWSIFKCSAIDPKDEGIEQGMEWLANTLKKND</sequence>
<dbReference type="PROSITE" id="PS51417">
    <property type="entry name" value="ARF"/>
    <property type="match status" value="1"/>
</dbReference>
<dbReference type="FunFam" id="3.40.50.300:FF:000412">
    <property type="entry name" value="ADP-ribosylation factor 1"/>
    <property type="match status" value="1"/>
</dbReference>
<dbReference type="Gene3D" id="3.40.50.300">
    <property type="entry name" value="P-loop containing nucleotide triphosphate hydrolases"/>
    <property type="match status" value="1"/>
</dbReference>
<dbReference type="InterPro" id="IPR024156">
    <property type="entry name" value="Small_GTPase_ARF"/>
</dbReference>
<dbReference type="GO" id="GO:0030010">
    <property type="term" value="P:establishment of cell polarity"/>
    <property type="evidence" value="ECO:0007669"/>
    <property type="project" value="UniProtKB-ARBA"/>
</dbReference>
<dbReference type="PROSITE" id="PS51419">
    <property type="entry name" value="RAB"/>
    <property type="match status" value="1"/>
</dbReference>
<keyword evidence="5" id="KW-0479">Metal-binding</keyword>
<evidence type="ECO:0000313" key="8">
    <source>
        <dbReference type="Proteomes" id="UP001146793"/>
    </source>
</evidence>
<proteinExistence type="inferred from homology"/>
<keyword evidence="5" id="KW-0460">Magnesium</keyword>
<dbReference type="PRINTS" id="PR00328">
    <property type="entry name" value="SAR1GTPBP"/>
</dbReference>
<dbReference type="NCBIfam" id="TIGR00231">
    <property type="entry name" value="small_GTP"/>
    <property type="match status" value="1"/>
</dbReference>
<evidence type="ECO:0000256" key="1">
    <source>
        <dbReference type="ARBA" id="ARBA00010290"/>
    </source>
</evidence>
<keyword evidence="2 4" id="KW-0547">Nucleotide-binding</keyword>
<evidence type="ECO:0000313" key="7">
    <source>
        <dbReference type="EMBL" id="KAJ6232819.1"/>
    </source>
</evidence>
<dbReference type="Proteomes" id="UP001146793">
    <property type="component" value="Unassembled WGS sequence"/>
</dbReference>
<dbReference type="InterPro" id="IPR027417">
    <property type="entry name" value="P-loop_NTPase"/>
</dbReference>
<comment type="similarity">
    <text evidence="1">Belongs to the small GTPase superfamily. Arf family.</text>
</comment>
<dbReference type="InterPro" id="IPR006689">
    <property type="entry name" value="Small_GTPase_ARF/SAR"/>
</dbReference>
<dbReference type="EMBL" id="JANTQA010000070">
    <property type="protein sequence ID" value="KAJ3424800.1"/>
    <property type="molecule type" value="Genomic_DNA"/>
</dbReference>
<organism evidence="6 8">
    <name type="scientific">Anaeramoeba flamelloides</name>
    <dbReference type="NCBI Taxonomy" id="1746091"/>
    <lineage>
        <taxon>Eukaryota</taxon>
        <taxon>Metamonada</taxon>
        <taxon>Anaeramoebidae</taxon>
        <taxon>Anaeramoeba</taxon>
    </lineage>
</organism>